<evidence type="ECO:0000313" key="2">
    <source>
        <dbReference type="EMBL" id="KIM35830.1"/>
    </source>
</evidence>
<feature type="non-terminal residue" evidence="2">
    <location>
        <position position="1273"/>
    </location>
</feature>
<gene>
    <name evidence="2" type="ORF">M413DRAFT_36514</name>
</gene>
<keyword evidence="3" id="KW-1185">Reference proteome</keyword>
<evidence type="ECO:0000256" key="1">
    <source>
        <dbReference type="SAM" id="MobiDB-lite"/>
    </source>
</evidence>
<dbReference type="AlphaFoldDB" id="A0A0C3BGH2"/>
<feature type="non-terminal residue" evidence="2">
    <location>
        <position position="1"/>
    </location>
</feature>
<organism evidence="2 3">
    <name type="scientific">Hebeloma cylindrosporum</name>
    <dbReference type="NCBI Taxonomy" id="76867"/>
    <lineage>
        <taxon>Eukaryota</taxon>
        <taxon>Fungi</taxon>
        <taxon>Dikarya</taxon>
        <taxon>Basidiomycota</taxon>
        <taxon>Agaricomycotina</taxon>
        <taxon>Agaricomycetes</taxon>
        <taxon>Agaricomycetidae</taxon>
        <taxon>Agaricales</taxon>
        <taxon>Agaricineae</taxon>
        <taxon>Hymenogastraceae</taxon>
        <taxon>Hebeloma</taxon>
    </lineage>
</organism>
<proteinExistence type="predicted"/>
<dbReference type="HOGENOM" id="CLU_002907_0_0_1"/>
<feature type="compositionally biased region" description="Polar residues" evidence="1">
    <location>
        <begin position="825"/>
        <end position="834"/>
    </location>
</feature>
<dbReference type="STRING" id="686832.A0A0C3BGH2"/>
<accession>A0A0C3BGH2</accession>
<dbReference type="Proteomes" id="UP000053424">
    <property type="component" value="Unassembled WGS sequence"/>
</dbReference>
<dbReference type="OrthoDB" id="3048541at2759"/>
<reference evidence="2 3" key="1">
    <citation type="submission" date="2014-04" db="EMBL/GenBank/DDBJ databases">
        <authorList>
            <consortium name="DOE Joint Genome Institute"/>
            <person name="Kuo A."/>
            <person name="Gay G."/>
            <person name="Dore J."/>
            <person name="Kohler A."/>
            <person name="Nagy L.G."/>
            <person name="Floudas D."/>
            <person name="Copeland A."/>
            <person name="Barry K.W."/>
            <person name="Cichocki N."/>
            <person name="Veneault-Fourrey C."/>
            <person name="LaButti K."/>
            <person name="Lindquist E.A."/>
            <person name="Lipzen A."/>
            <person name="Lundell T."/>
            <person name="Morin E."/>
            <person name="Murat C."/>
            <person name="Sun H."/>
            <person name="Tunlid A."/>
            <person name="Henrissat B."/>
            <person name="Grigoriev I.V."/>
            <person name="Hibbett D.S."/>
            <person name="Martin F."/>
            <person name="Nordberg H.P."/>
            <person name="Cantor M.N."/>
            <person name="Hua S.X."/>
        </authorList>
    </citation>
    <scope>NUCLEOTIDE SEQUENCE [LARGE SCALE GENOMIC DNA]</scope>
    <source>
        <strain evidence="3">h7</strain>
    </source>
</reference>
<dbReference type="EMBL" id="KN831813">
    <property type="protein sequence ID" value="KIM35830.1"/>
    <property type="molecule type" value="Genomic_DNA"/>
</dbReference>
<name>A0A0C3BGH2_HEBCY</name>
<sequence length="1273" mass="142705">DDSLPMNACTGQLIKWETGSVWDTYAYPHHDDNAIGWTPIGYEGPNYIRLQSKGCAIFLESQTELNRRSCNDCFGLLNSRQLMDFIERSKKDMVPHAPWKYLNARQLKNMVITARKKSNTLKLKALNASRKNGRLQKKLSDYQRLVMLISQHKIAGVSRILSVALRNGANIESVCVKLHRAITGVYSPKSGWTSRELDVAFLIKAIGGPRLLYALQKAEGYPSLSTLRRRRPIRTLRVSVGIPDQLEINENITSLFGDGGRVPPTVPEVGQVVMIDGAAIEEAIRYDFQENKLLGLCREHSEDIKTEVNTVEDIHNVADALFGPERTCHRGKDATVLGLAPVTATENYHVTPLILSPSCKAETGADLASWVGDFIDHYHDHPDGAMRHGKITTLATDGESSFRKLRFLLCLTETVDINSELGKRLSGLPGLNLSTGYRGILGTCDPKHVVKRFATMLRSTRGFVIGQRKNDADDVLHALKLVPMSHASAILLLNPTDKQNVPKAVWLIEELFKLYGRDLTQLGLLPSNQDRVKSIAFVAKVFSFFLFPFIKVEWTLSQQIRSLSTYAHLITALYLQHQLAFMSSALFADSQAIVKHIIFTVARLQLSLPADFPYFILLEGTDRLENIFSHVRTQDHARNFDVQQLSHKLSIAAEIDAVFQRQPDLDRGHVRRNLINARGVDHMNPKSWVGDVCIGNVDIQQEYLLGRQVATDLLQSHFPERRTVNFDRLFSKAGVDHLRPLTNKGYVGSLDSEVIANEDELPLTGRFLDVNGHTESERLASDLGQMDDDFEDARDAIDIEDYTGLDVAPEDLANPPDPPTDSEASDNLTSSSGPPTKKSDAHYLTVDNVKHYIPTLISKILGADRDQTKIEQSRLSHVQGITRERALNSSGDQLDATDGKVKAGDLGAILARVGSQICLVVVEALNFKQGTSTISRAMVDSDDLDAEGDKATSVALQFLQLVSNEPNQDADNSDLTCWWPEQYITIQDVDDGPILPRHLVTRVPTRLFHLLSPHIIYNGSNHPTWSIPHVHLEEILQRAWEELEPDSDNLVQNIKSLPEISGQALQKLPYRLLEDKSLALFIDPKHIPSELTREKLDGKERRPCHFCRAECRISDMRVHVGTHILKAQRGVPDETLKIGLNPCGWCGKDGCKTRLPASDSSKSIKISSDCEYHYQNMKYHLALKPTNRSPCTNVPILCPICPRPETFWKYAFIAHVVDRHLTDDGDLPFLPMELWATTHISKWEEAMMGIPDVKTDEWRSFRQVPDSDVVEEI</sequence>
<evidence type="ECO:0000313" key="3">
    <source>
        <dbReference type="Proteomes" id="UP000053424"/>
    </source>
</evidence>
<feature type="region of interest" description="Disordered" evidence="1">
    <location>
        <begin position="804"/>
        <end position="841"/>
    </location>
</feature>
<protein>
    <submittedName>
        <fullName evidence="2">Uncharacterized protein</fullName>
    </submittedName>
</protein>
<reference evidence="3" key="2">
    <citation type="submission" date="2015-01" db="EMBL/GenBank/DDBJ databases">
        <title>Evolutionary Origins and Diversification of the Mycorrhizal Mutualists.</title>
        <authorList>
            <consortium name="DOE Joint Genome Institute"/>
            <consortium name="Mycorrhizal Genomics Consortium"/>
            <person name="Kohler A."/>
            <person name="Kuo A."/>
            <person name="Nagy L.G."/>
            <person name="Floudas D."/>
            <person name="Copeland A."/>
            <person name="Barry K.W."/>
            <person name="Cichocki N."/>
            <person name="Veneault-Fourrey C."/>
            <person name="LaButti K."/>
            <person name="Lindquist E.A."/>
            <person name="Lipzen A."/>
            <person name="Lundell T."/>
            <person name="Morin E."/>
            <person name="Murat C."/>
            <person name="Riley R."/>
            <person name="Ohm R."/>
            <person name="Sun H."/>
            <person name="Tunlid A."/>
            <person name="Henrissat B."/>
            <person name="Grigoriev I.V."/>
            <person name="Hibbett D.S."/>
            <person name="Martin F."/>
        </authorList>
    </citation>
    <scope>NUCLEOTIDE SEQUENCE [LARGE SCALE GENOMIC DNA]</scope>
    <source>
        <strain evidence="3">h7</strain>
    </source>
</reference>